<reference evidence="3" key="1">
    <citation type="submission" date="2023-07" db="EMBL/GenBank/DDBJ databases">
        <title>Genomic characterization of faba bean (Vicia faba) microsymbionts in Mexican soils.</title>
        <authorList>
            <person name="Rivera Orduna F.N."/>
            <person name="Guevara-Luna J."/>
            <person name="Yan J."/>
            <person name="Arroyo-Herrera I."/>
            <person name="Li Y."/>
            <person name="Vasquez-Murrieta M.S."/>
            <person name="Wang E.T."/>
        </authorList>
    </citation>
    <scope>NUCLEOTIDE SEQUENCE [LARGE SCALE GENOMIC DNA]</scope>
    <source>
        <strain evidence="3">CH6</strain>
    </source>
</reference>
<feature type="transmembrane region" description="Helical" evidence="1">
    <location>
        <begin position="21"/>
        <end position="42"/>
    </location>
</feature>
<keyword evidence="1" id="KW-0472">Membrane</keyword>
<sequence length="68" mass="7431">MTDRNDRSEARRNDPVMAIRPLIFGILFIAVFVGIILSIIWVDTSHPIHQPDPLSPTAPGPATPGTVQ</sequence>
<dbReference type="RefSeq" id="WP_097627269.1">
    <property type="nucleotide sequence ID" value="NZ_JAILYG010000005.1"/>
</dbReference>
<keyword evidence="1" id="KW-0812">Transmembrane</keyword>
<evidence type="ECO:0008006" key="4">
    <source>
        <dbReference type="Google" id="ProtNLM"/>
    </source>
</evidence>
<evidence type="ECO:0000313" key="3">
    <source>
        <dbReference type="Proteomes" id="UP001269402"/>
    </source>
</evidence>
<gene>
    <name evidence="2" type="ORF">RJJ37_18875</name>
</gene>
<keyword evidence="1" id="KW-1133">Transmembrane helix</keyword>
<proteinExistence type="predicted"/>
<keyword evidence="3" id="KW-1185">Reference proteome</keyword>
<dbReference type="Proteomes" id="UP001269402">
    <property type="component" value="Unassembled WGS sequence"/>
</dbReference>
<evidence type="ECO:0000313" key="2">
    <source>
        <dbReference type="EMBL" id="MDR9761671.1"/>
    </source>
</evidence>
<comment type="caution">
    <text evidence="2">The sequence shown here is derived from an EMBL/GenBank/DDBJ whole genome shotgun (WGS) entry which is preliminary data.</text>
</comment>
<evidence type="ECO:0000256" key="1">
    <source>
        <dbReference type="SAM" id="Phobius"/>
    </source>
</evidence>
<name>A0AAW8P576_9HYPH</name>
<accession>A0AAW8P576</accession>
<dbReference type="AlphaFoldDB" id="A0AAW8P576"/>
<protein>
    <recommendedName>
        <fullName evidence="4">Exopeptide</fullName>
    </recommendedName>
</protein>
<dbReference type="EMBL" id="JAVLSH010000008">
    <property type="protein sequence ID" value="MDR9761671.1"/>
    <property type="molecule type" value="Genomic_DNA"/>
</dbReference>
<organism evidence="2 3">
    <name type="scientific">Rhizobium redzepovicii</name>
    <dbReference type="NCBI Taxonomy" id="2867518"/>
    <lineage>
        <taxon>Bacteria</taxon>
        <taxon>Pseudomonadati</taxon>
        <taxon>Pseudomonadota</taxon>
        <taxon>Alphaproteobacteria</taxon>
        <taxon>Hyphomicrobiales</taxon>
        <taxon>Rhizobiaceae</taxon>
        <taxon>Rhizobium/Agrobacterium group</taxon>
        <taxon>Rhizobium</taxon>
    </lineage>
</organism>